<protein>
    <submittedName>
        <fullName evidence="13">Phosphatidylserine decarboxylase</fullName>
    </submittedName>
</protein>
<sequence>MPLPDPVPQPASAADRPRPADPRPSADGLEALPPEFVNIQPGGGRVMSLELAWGAVRRAYLRTFRRGYVKRMAACRKGERNPAPHDILDPRDAKFYENQPGGWHWDAEDDPFTWRNHLGFARWGLAELLVFSVMWFAPLALWAAVFAGRDDFDLSEYWDGTITPESVWFWFGVVSLVPGALCVWFFRDPPRSIPDEPGVVVSPADGTIAEVAKVDYHPFLDGPAVRVGIFLSIFNVHVNRWPQAARVVGIDYHPGKYLDARDPASVTENEQAHLRLETTDPADGPPRRMVLHAIAGAVARRIVCILKPGDVKPRGARIGMIKLGSRTELLLPDEPGLMVRVKVGQKVLGGKTELAAYMVDDALTGEATDSFPPLTTRMPAAETPEAPPVPGDRP</sequence>
<keyword evidence="1" id="KW-1003">Cell membrane</keyword>
<evidence type="ECO:0000256" key="4">
    <source>
        <dbReference type="ARBA" id="ARBA00023098"/>
    </source>
</evidence>
<feature type="compositionally biased region" description="Pro residues" evidence="11">
    <location>
        <begin position="385"/>
        <end position="394"/>
    </location>
</feature>
<name>A0A517P3N1_9PLAN</name>
<evidence type="ECO:0000256" key="1">
    <source>
        <dbReference type="ARBA" id="ARBA00022475"/>
    </source>
</evidence>
<evidence type="ECO:0000313" key="13">
    <source>
        <dbReference type="EMBL" id="QDT13979.1"/>
    </source>
</evidence>
<keyword evidence="14" id="KW-1185">Reference proteome</keyword>
<organism evidence="13 14">
    <name type="scientific">Alienimonas californiensis</name>
    <dbReference type="NCBI Taxonomy" id="2527989"/>
    <lineage>
        <taxon>Bacteria</taxon>
        <taxon>Pseudomonadati</taxon>
        <taxon>Planctomycetota</taxon>
        <taxon>Planctomycetia</taxon>
        <taxon>Planctomycetales</taxon>
        <taxon>Planctomycetaceae</taxon>
        <taxon>Alienimonas</taxon>
    </lineage>
</organism>
<keyword evidence="12" id="KW-1133">Transmembrane helix</keyword>
<feature type="transmembrane region" description="Helical" evidence="12">
    <location>
        <begin position="125"/>
        <end position="147"/>
    </location>
</feature>
<dbReference type="GO" id="GO:0008654">
    <property type="term" value="P:phospholipid biosynthetic process"/>
    <property type="evidence" value="ECO:0007669"/>
    <property type="project" value="UniProtKB-KW"/>
</dbReference>
<evidence type="ECO:0000256" key="10">
    <source>
        <dbReference type="ARBA" id="ARBA00023317"/>
    </source>
</evidence>
<dbReference type="PANTHER" id="PTHR35809">
    <property type="entry name" value="ARCHAETIDYLSERINE DECARBOXYLASE PROENZYME-RELATED"/>
    <property type="match status" value="1"/>
</dbReference>
<keyword evidence="7" id="KW-0594">Phospholipid biosynthesis</keyword>
<keyword evidence="5 12" id="KW-0472">Membrane</keyword>
<keyword evidence="3" id="KW-0210">Decarboxylase</keyword>
<keyword evidence="6" id="KW-0865">Zymogen</keyword>
<feature type="region of interest" description="Disordered" evidence="11">
    <location>
        <begin position="366"/>
        <end position="394"/>
    </location>
</feature>
<feature type="transmembrane region" description="Helical" evidence="12">
    <location>
        <begin position="167"/>
        <end position="186"/>
    </location>
</feature>
<evidence type="ECO:0000256" key="7">
    <source>
        <dbReference type="ARBA" id="ARBA00023209"/>
    </source>
</evidence>
<proteinExistence type="predicted"/>
<dbReference type="InterPro" id="IPR033175">
    <property type="entry name" value="PSD-A"/>
</dbReference>
<evidence type="ECO:0000256" key="2">
    <source>
        <dbReference type="ARBA" id="ARBA00022516"/>
    </source>
</evidence>
<evidence type="ECO:0000256" key="8">
    <source>
        <dbReference type="ARBA" id="ARBA00023239"/>
    </source>
</evidence>
<evidence type="ECO:0000256" key="9">
    <source>
        <dbReference type="ARBA" id="ARBA00023264"/>
    </source>
</evidence>
<dbReference type="Pfam" id="PF02666">
    <property type="entry name" value="PS_Dcarbxylase"/>
    <property type="match status" value="1"/>
</dbReference>
<dbReference type="AlphaFoldDB" id="A0A517P3N1"/>
<evidence type="ECO:0000256" key="3">
    <source>
        <dbReference type="ARBA" id="ARBA00022793"/>
    </source>
</evidence>
<evidence type="ECO:0000256" key="12">
    <source>
        <dbReference type="SAM" id="Phobius"/>
    </source>
</evidence>
<evidence type="ECO:0000256" key="11">
    <source>
        <dbReference type="SAM" id="MobiDB-lite"/>
    </source>
</evidence>
<dbReference type="KEGG" id="acaf:CA12_00470"/>
<feature type="region of interest" description="Disordered" evidence="11">
    <location>
        <begin position="1"/>
        <end position="33"/>
    </location>
</feature>
<evidence type="ECO:0000313" key="14">
    <source>
        <dbReference type="Proteomes" id="UP000318741"/>
    </source>
</evidence>
<dbReference type="GO" id="GO:0004609">
    <property type="term" value="F:phosphatidylserine decarboxylase activity"/>
    <property type="evidence" value="ECO:0007669"/>
    <property type="project" value="InterPro"/>
</dbReference>
<evidence type="ECO:0000256" key="5">
    <source>
        <dbReference type="ARBA" id="ARBA00023136"/>
    </source>
</evidence>
<keyword evidence="4" id="KW-0443">Lipid metabolism</keyword>
<dbReference type="EMBL" id="CP036265">
    <property type="protein sequence ID" value="QDT13979.1"/>
    <property type="molecule type" value="Genomic_DNA"/>
</dbReference>
<evidence type="ECO:0000256" key="6">
    <source>
        <dbReference type="ARBA" id="ARBA00023145"/>
    </source>
</evidence>
<keyword evidence="9" id="KW-1208">Phospholipid metabolism</keyword>
<dbReference type="Proteomes" id="UP000318741">
    <property type="component" value="Chromosome"/>
</dbReference>
<gene>
    <name evidence="13" type="ORF">CA12_00470</name>
</gene>
<dbReference type="RefSeq" id="WP_207622073.1">
    <property type="nucleotide sequence ID" value="NZ_CP036265.1"/>
</dbReference>
<reference evidence="13 14" key="1">
    <citation type="submission" date="2019-02" db="EMBL/GenBank/DDBJ databases">
        <title>Deep-cultivation of Planctomycetes and their phenomic and genomic characterization uncovers novel biology.</title>
        <authorList>
            <person name="Wiegand S."/>
            <person name="Jogler M."/>
            <person name="Boedeker C."/>
            <person name="Pinto D."/>
            <person name="Vollmers J."/>
            <person name="Rivas-Marin E."/>
            <person name="Kohn T."/>
            <person name="Peeters S.H."/>
            <person name="Heuer A."/>
            <person name="Rast P."/>
            <person name="Oberbeckmann S."/>
            <person name="Bunk B."/>
            <person name="Jeske O."/>
            <person name="Meyerdierks A."/>
            <person name="Storesund J.E."/>
            <person name="Kallscheuer N."/>
            <person name="Luecker S."/>
            <person name="Lage O.M."/>
            <person name="Pohl T."/>
            <person name="Merkel B.J."/>
            <person name="Hornburger P."/>
            <person name="Mueller R.-W."/>
            <person name="Bruemmer F."/>
            <person name="Labrenz M."/>
            <person name="Spormann A.M."/>
            <person name="Op den Camp H."/>
            <person name="Overmann J."/>
            <person name="Amann R."/>
            <person name="Jetten M.S.M."/>
            <person name="Mascher T."/>
            <person name="Medema M.H."/>
            <person name="Devos D.P."/>
            <person name="Kaster A.-K."/>
            <person name="Ovreas L."/>
            <person name="Rohde M."/>
            <person name="Galperin M.Y."/>
            <person name="Jogler C."/>
        </authorList>
    </citation>
    <scope>NUCLEOTIDE SEQUENCE [LARGE SCALE GENOMIC DNA]</scope>
    <source>
        <strain evidence="13 14">CA12</strain>
    </source>
</reference>
<keyword evidence="10" id="KW-0670">Pyruvate</keyword>
<dbReference type="PANTHER" id="PTHR35809:SF1">
    <property type="entry name" value="ARCHAETIDYLSERINE DECARBOXYLASE PROENZYME-RELATED"/>
    <property type="match status" value="1"/>
</dbReference>
<dbReference type="InterPro" id="IPR003817">
    <property type="entry name" value="PS_Dcarbxylase"/>
</dbReference>
<accession>A0A517P3N1</accession>
<keyword evidence="12" id="KW-0812">Transmembrane</keyword>
<keyword evidence="2" id="KW-0444">Lipid biosynthesis</keyword>
<keyword evidence="8" id="KW-0456">Lyase</keyword>